<evidence type="ECO:0000256" key="5">
    <source>
        <dbReference type="ARBA" id="ARBA00022968"/>
    </source>
</evidence>
<keyword evidence="8" id="KW-0472">Membrane</keyword>
<keyword evidence="10" id="KW-0808">Transferase</keyword>
<dbReference type="InterPro" id="IPR000772">
    <property type="entry name" value="Ricin_B_lectin"/>
</dbReference>
<evidence type="ECO:0000256" key="10">
    <source>
        <dbReference type="RuleBase" id="RU361242"/>
    </source>
</evidence>
<name>B4N8Q4_DROWI</name>
<dbReference type="GO" id="GO:0030246">
    <property type="term" value="F:carbohydrate binding"/>
    <property type="evidence" value="ECO:0007669"/>
    <property type="project" value="UniProtKB-KW"/>
</dbReference>
<dbReference type="Proteomes" id="UP000007798">
    <property type="component" value="Unassembled WGS sequence"/>
</dbReference>
<dbReference type="CDD" id="cd02510">
    <property type="entry name" value="pp-GalNAc-T"/>
    <property type="match status" value="1"/>
</dbReference>
<dbReference type="PANTHER" id="PTHR11675:SF128">
    <property type="entry name" value="POLYPEPTIDE N-ACETYLGALACTOSAMINYLTRANSFERASE 13-RELATED"/>
    <property type="match status" value="1"/>
</dbReference>
<evidence type="ECO:0000259" key="12">
    <source>
        <dbReference type="Pfam" id="PF00652"/>
    </source>
</evidence>
<dbReference type="Pfam" id="PF00535">
    <property type="entry name" value="Glycos_transf_2"/>
    <property type="match status" value="1"/>
</dbReference>
<dbReference type="Gene3D" id="2.80.10.50">
    <property type="match status" value="1"/>
</dbReference>
<evidence type="ECO:0000259" key="11">
    <source>
        <dbReference type="Pfam" id="PF00535"/>
    </source>
</evidence>
<dbReference type="GO" id="GO:0007618">
    <property type="term" value="P:mating"/>
    <property type="evidence" value="ECO:0007669"/>
    <property type="project" value="EnsemblMetazoa"/>
</dbReference>
<dbReference type="InParanoid" id="B4N8Q4"/>
<dbReference type="SUPFAM" id="SSF50370">
    <property type="entry name" value="Ricin B-like lectins"/>
    <property type="match status" value="1"/>
</dbReference>
<sequence length="507" mass="58502">MGWRKFIVGTPDHSKEFYQYNVQLSDKTKILRNLPETRDKSCGSRTYSLPPASQAKVSIVISYHNEARSMLLRTVISLVSRTPEDYFHELILIDDFSEDVNLLKELELLMHEMFAGRRRSPTLIFLRNSQRMGLIWSRNKGVSEASGHYLFFLDSHCEVNDGWLEPLLDRLALNPTRAVSPLVDPIDPSTFGYQQADNELLKGGFDWSLHFHWVPRQLAKGELPQQAYSSPTFAGGILMISREWLLKLQGFNPHLKIWGGESIELAIKLWLCGGQIEIVPCSRIGHIYRSRHAFRFPSLFEDQLVAALMTHLLNSKIIAESWLDEYKYLFYSLKPDAIATVMNYTDQGYDVLSLKKRLQCKTFDWYLDHVYKELKPTNADSSALGTLRNGDRCVQDIDFYPVLVSCYMQNISHWALDRHTGKLSSTEGYCLGGVLDETERKTIVQIDPCLDDKSQYWRRQSTQLVHEQTQLCLDNTIQNQLELSICRQRPIPASQSFQFALEMERQT</sequence>
<dbReference type="SMR" id="B4N8Q4"/>
<dbReference type="KEGG" id="dwi:6647963"/>
<reference evidence="13 14" key="1">
    <citation type="journal article" date="2007" name="Nature">
        <title>Evolution of genes and genomes on the Drosophila phylogeny.</title>
        <authorList>
            <consortium name="Drosophila 12 Genomes Consortium"/>
            <person name="Clark A.G."/>
            <person name="Eisen M.B."/>
            <person name="Smith D.R."/>
            <person name="Bergman C.M."/>
            <person name="Oliver B."/>
            <person name="Markow T.A."/>
            <person name="Kaufman T.C."/>
            <person name="Kellis M."/>
            <person name="Gelbart W."/>
            <person name="Iyer V.N."/>
            <person name="Pollard D.A."/>
            <person name="Sackton T.B."/>
            <person name="Larracuente A.M."/>
            <person name="Singh N.D."/>
            <person name="Abad J.P."/>
            <person name="Abt D.N."/>
            <person name="Adryan B."/>
            <person name="Aguade M."/>
            <person name="Akashi H."/>
            <person name="Anderson W.W."/>
            <person name="Aquadro C.F."/>
            <person name="Ardell D.H."/>
            <person name="Arguello R."/>
            <person name="Artieri C.G."/>
            <person name="Barbash D.A."/>
            <person name="Barker D."/>
            <person name="Barsanti P."/>
            <person name="Batterham P."/>
            <person name="Batzoglou S."/>
            <person name="Begun D."/>
            <person name="Bhutkar A."/>
            <person name="Blanco E."/>
            <person name="Bosak S.A."/>
            <person name="Bradley R.K."/>
            <person name="Brand A.D."/>
            <person name="Brent M.R."/>
            <person name="Brooks A.N."/>
            <person name="Brown R.H."/>
            <person name="Butlin R.K."/>
            <person name="Caggese C."/>
            <person name="Calvi B.R."/>
            <person name="Bernardo de Carvalho A."/>
            <person name="Caspi A."/>
            <person name="Castrezana S."/>
            <person name="Celniker S.E."/>
            <person name="Chang J.L."/>
            <person name="Chapple C."/>
            <person name="Chatterji S."/>
            <person name="Chinwalla A."/>
            <person name="Civetta A."/>
            <person name="Clifton S.W."/>
            <person name="Comeron J.M."/>
            <person name="Costello J.C."/>
            <person name="Coyne J.A."/>
            <person name="Daub J."/>
            <person name="David R.G."/>
            <person name="Delcher A.L."/>
            <person name="Delehaunty K."/>
            <person name="Do C.B."/>
            <person name="Ebling H."/>
            <person name="Edwards K."/>
            <person name="Eickbush T."/>
            <person name="Evans J.D."/>
            <person name="Filipski A."/>
            <person name="Findeiss S."/>
            <person name="Freyhult E."/>
            <person name="Fulton L."/>
            <person name="Fulton R."/>
            <person name="Garcia A.C."/>
            <person name="Gardiner A."/>
            <person name="Garfield D.A."/>
            <person name="Garvin B.E."/>
            <person name="Gibson G."/>
            <person name="Gilbert D."/>
            <person name="Gnerre S."/>
            <person name="Godfrey J."/>
            <person name="Good R."/>
            <person name="Gotea V."/>
            <person name="Gravely B."/>
            <person name="Greenberg A.J."/>
            <person name="Griffiths-Jones S."/>
            <person name="Gross S."/>
            <person name="Guigo R."/>
            <person name="Gustafson E.A."/>
            <person name="Haerty W."/>
            <person name="Hahn M.W."/>
            <person name="Halligan D.L."/>
            <person name="Halpern A.L."/>
            <person name="Halter G.M."/>
            <person name="Han M.V."/>
            <person name="Heger A."/>
            <person name="Hillier L."/>
            <person name="Hinrichs A.S."/>
            <person name="Holmes I."/>
            <person name="Hoskins R.A."/>
            <person name="Hubisz M.J."/>
            <person name="Hultmark D."/>
            <person name="Huntley M.A."/>
            <person name="Jaffe D.B."/>
            <person name="Jagadeeshan S."/>
            <person name="Jeck W.R."/>
            <person name="Johnson J."/>
            <person name="Jones C.D."/>
            <person name="Jordan W.C."/>
            <person name="Karpen G.H."/>
            <person name="Kataoka E."/>
            <person name="Keightley P.D."/>
            <person name="Kheradpour P."/>
            <person name="Kirkness E.F."/>
            <person name="Koerich L.B."/>
            <person name="Kristiansen K."/>
            <person name="Kudrna D."/>
            <person name="Kulathinal R.J."/>
            <person name="Kumar S."/>
            <person name="Kwok R."/>
            <person name="Lander E."/>
            <person name="Langley C.H."/>
            <person name="Lapoint R."/>
            <person name="Lazzaro B.P."/>
            <person name="Lee S.J."/>
            <person name="Levesque L."/>
            <person name="Li R."/>
            <person name="Lin C.F."/>
            <person name="Lin M.F."/>
            <person name="Lindblad-Toh K."/>
            <person name="Llopart A."/>
            <person name="Long M."/>
            <person name="Low L."/>
            <person name="Lozovsky E."/>
            <person name="Lu J."/>
            <person name="Luo M."/>
            <person name="Machado C.A."/>
            <person name="Makalowski W."/>
            <person name="Marzo M."/>
            <person name="Matsuda M."/>
            <person name="Matzkin L."/>
            <person name="McAllister B."/>
            <person name="McBride C.S."/>
            <person name="McKernan B."/>
            <person name="McKernan K."/>
            <person name="Mendez-Lago M."/>
            <person name="Minx P."/>
            <person name="Mollenhauer M.U."/>
            <person name="Montooth K."/>
            <person name="Mount S.M."/>
            <person name="Mu X."/>
            <person name="Myers E."/>
            <person name="Negre B."/>
            <person name="Newfeld S."/>
            <person name="Nielsen R."/>
            <person name="Noor M.A."/>
            <person name="O'Grady P."/>
            <person name="Pachter L."/>
            <person name="Papaceit M."/>
            <person name="Parisi M.J."/>
            <person name="Parisi M."/>
            <person name="Parts L."/>
            <person name="Pedersen J.S."/>
            <person name="Pesole G."/>
            <person name="Phillippy A.M."/>
            <person name="Ponting C.P."/>
            <person name="Pop M."/>
            <person name="Porcelli D."/>
            <person name="Powell J.R."/>
            <person name="Prohaska S."/>
            <person name="Pruitt K."/>
            <person name="Puig M."/>
            <person name="Quesneville H."/>
            <person name="Ram K.R."/>
            <person name="Rand D."/>
            <person name="Rasmussen M.D."/>
            <person name="Reed L.K."/>
            <person name="Reenan R."/>
            <person name="Reily A."/>
            <person name="Remington K.A."/>
            <person name="Rieger T.T."/>
            <person name="Ritchie M.G."/>
            <person name="Robin C."/>
            <person name="Rogers Y.H."/>
            <person name="Rohde C."/>
            <person name="Rozas J."/>
            <person name="Rubenfield M.J."/>
            <person name="Ruiz A."/>
            <person name="Russo S."/>
            <person name="Salzberg S.L."/>
            <person name="Sanchez-Gracia A."/>
            <person name="Saranga D.J."/>
            <person name="Sato H."/>
            <person name="Schaeffer S.W."/>
            <person name="Schatz M.C."/>
            <person name="Schlenke T."/>
            <person name="Schwartz R."/>
            <person name="Segarra C."/>
            <person name="Singh R.S."/>
            <person name="Sirot L."/>
            <person name="Sirota M."/>
            <person name="Sisneros N.B."/>
            <person name="Smith C.D."/>
            <person name="Smith T.F."/>
            <person name="Spieth J."/>
            <person name="Stage D.E."/>
            <person name="Stark A."/>
            <person name="Stephan W."/>
            <person name="Strausberg R.L."/>
            <person name="Strempel S."/>
            <person name="Sturgill D."/>
            <person name="Sutton G."/>
            <person name="Sutton G.G."/>
            <person name="Tao W."/>
            <person name="Teichmann S."/>
            <person name="Tobari Y.N."/>
            <person name="Tomimura Y."/>
            <person name="Tsolas J.M."/>
            <person name="Valente V.L."/>
            <person name="Venter E."/>
            <person name="Venter J.C."/>
            <person name="Vicario S."/>
            <person name="Vieira F.G."/>
            <person name="Vilella A.J."/>
            <person name="Villasante A."/>
            <person name="Walenz B."/>
            <person name="Wang J."/>
            <person name="Wasserman M."/>
            <person name="Watts T."/>
            <person name="Wilson D."/>
            <person name="Wilson R.K."/>
            <person name="Wing R.A."/>
            <person name="Wolfner M.F."/>
            <person name="Wong A."/>
            <person name="Wong G.K."/>
            <person name="Wu C.I."/>
            <person name="Wu G."/>
            <person name="Yamamoto D."/>
            <person name="Yang H.P."/>
            <person name="Yang S.P."/>
            <person name="Yorke J.A."/>
            <person name="Yoshida K."/>
            <person name="Zdobnov E."/>
            <person name="Zhang P."/>
            <person name="Zhang Y."/>
            <person name="Zimin A.V."/>
            <person name="Baldwin J."/>
            <person name="Abdouelleil A."/>
            <person name="Abdulkadir J."/>
            <person name="Abebe A."/>
            <person name="Abera B."/>
            <person name="Abreu J."/>
            <person name="Acer S.C."/>
            <person name="Aftuck L."/>
            <person name="Alexander A."/>
            <person name="An P."/>
            <person name="Anderson E."/>
            <person name="Anderson S."/>
            <person name="Arachi H."/>
            <person name="Azer M."/>
            <person name="Bachantsang P."/>
            <person name="Barry A."/>
            <person name="Bayul T."/>
            <person name="Berlin A."/>
            <person name="Bessette D."/>
            <person name="Bloom T."/>
            <person name="Blye J."/>
            <person name="Boguslavskiy L."/>
            <person name="Bonnet C."/>
            <person name="Boukhgalter B."/>
            <person name="Bourzgui I."/>
            <person name="Brown A."/>
            <person name="Cahill P."/>
            <person name="Channer S."/>
            <person name="Cheshatsang Y."/>
            <person name="Chuda L."/>
            <person name="Citroen M."/>
            <person name="Collymore A."/>
            <person name="Cooke P."/>
            <person name="Costello M."/>
            <person name="D'Aco K."/>
            <person name="Daza R."/>
            <person name="De Haan G."/>
            <person name="DeGray S."/>
            <person name="DeMaso C."/>
            <person name="Dhargay N."/>
            <person name="Dooley K."/>
            <person name="Dooley E."/>
            <person name="Doricent M."/>
            <person name="Dorje P."/>
            <person name="Dorjee K."/>
            <person name="Dupes A."/>
            <person name="Elong R."/>
            <person name="Falk J."/>
            <person name="Farina A."/>
            <person name="Faro S."/>
            <person name="Ferguson D."/>
            <person name="Fisher S."/>
            <person name="Foley C.D."/>
            <person name="Franke A."/>
            <person name="Friedrich D."/>
            <person name="Gadbois L."/>
            <person name="Gearin G."/>
            <person name="Gearin C.R."/>
            <person name="Giannoukos G."/>
            <person name="Goode T."/>
            <person name="Graham J."/>
            <person name="Grandbois E."/>
            <person name="Grewal S."/>
            <person name="Gyaltsen K."/>
            <person name="Hafez N."/>
            <person name="Hagos B."/>
            <person name="Hall J."/>
            <person name="Henson C."/>
            <person name="Hollinger A."/>
            <person name="Honan T."/>
            <person name="Huard M.D."/>
            <person name="Hughes L."/>
            <person name="Hurhula B."/>
            <person name="Husby M.E."/>
            <person name="Kamat A."/>
            <person name="Kanga B."/>
            <person name="Kashin S."/>
            <person name="Khazanovich D."/>
            <person name="Kisner P."/>
            <person name="Lance K."/>
            <person name="Lara M."/>
            <person name="Lee W."/>
            <person name="Lennon N."/>
            <person name="Letendre F."/>
            <person name="LeVine R."/>
            <person name="Lipovsky A."/>
            <person name="Liu X."/>
            <person name="Liu J."/>
            <person name="Liu S."/>
            <person name="Lokyitsang T."/>
            <person name="Lokyitsang Y."/>
            <person name="Lubonja R."/>
            <person name="Lui A."/>
            <person name="MacDonald P."/>
            <person name="Magnisalis V."/>
            <person name="Maru K."/>
            <person name="Matthews C."/>
            <person name="McCusker W."/>
            <person name="McDonough S."/>
            <person name="Mehta T."/>
            <person name="Meldrim J."/>
            <person name="Meneus L."/>
            <person name="Mihai O."/>
            <person name="Mihalev A."/>
            <person name="Mihova T."/>
            <person name="Mittelman R."/>
            <person name="Mlenga V."/>
            <person name="Montmayeur A."/>
            <person name="Mulrain L."/>
            <person name="Navidi A."/>
            <person name="Naylor J."/>
            <person name="Negash T."/>
            <person name="Nguyen T."/>
            <person name="Nguyen N."/>
            <person name="Nicol R."/>
            <person name="Norbu C."/>
            <person name="Norbu N."/>
            <person name="Novod N."/>
            <person name="O'Neill B."/>
            <person name="Osman S."/>
            <person name="Markiewicz E."/>
            <person name="Oyono O.L."/>
            <person name="Patti C."/>
            <person name="Phunkhang P."/>
            <person name="Pierre F."/>
            <person name="Priest M."/>
            <person name="Raghuraman S."/>
            <person name="Rege F."/>
            <person name="Reyes R."/>
            <person name="Rise C."/>
            <person name="Rogov P."/>
            <person name="Ross K."/>
            <person name="Ryan E."/>
            <person name="Settipalli S."/>
            <person name="Shea T."/>
            <person name="Sherpa N."/>
            <person name="Shi L."/>
            <person name="Shih D."/>
            <person name="Sparrow T."/>
            <person name="Spaulding J."/>
            <person name="Stalker J."/>
            <person name="Stange-Thomann N."/>
            <person name="Stavropoulos S."/>
            <person name="Stone C."/>
            <person name="Strader C."/>
            <person name="Tesfaye S."/>
            <person name="Thomson T."/>
            <person name="Thoulutsang Y."/>
            <person name="Thoulutsang D."/>
            <person name="Topham K."/>
            <person name="Topping I."/>
            <person name="Tsamla T."/>
            <person name="Vassiliev H."/>
            <person name="Vo A."/>
            <person name="Wangchuk T."/>
            <person name="Wangdi T."/>
            <person name="Weiand M."/>
            <person name="Wilkinson J."/>
            <person name="Wilson A."/>
            <person name="Yadav S."/>
            <person name="Young G."/>
            <person name="Yu Q."/>
            <person name="Zembek L."/>
            <person name="Zhong D."/>
            <person name="Zimmer A."/>
            <person name="Zwirko Z."/>
            <person name="Jaffe D.B."/>
            <person name="Alvarez P."/>
            <person name="Brockman W."/>
            <person name="Butler J."/>
            <person name="Chin C."/>
            <person name="Gnerre S."/>
            <person name="Grabherr M."/>
            <person name="Kleber M."/>
            <person name="Mauceli E."/>
            <person name="MacCallum I."/>
        </authorList>
    </citation>
    <scope>NUCLEOTIDE SEQUENCE [LARGE SCALE GENOMIC DNA]</scope>
    <source>
        <strain evidence="14">Tucson 14030-0811.24</strain>
    </source>
</reference>
<comment type="pathway">
    <text evidence="10">Protein modification; protein glycosylation.</text>
</comment>
<evidence type="ECO:0000256" key="9">
    <source>
        <dbReference type="ARBA" id="ARBA00023157"/>
    </source>
</evidence>
<keyword evidence="6" id="KW-1133">Transmembrane helix</keyword>
<dbReference type="Gene3D" id="3.90.550.10">
    <property type="entry name" value="Spore Coat Polysaccharide Biosynthesis Protein SpsA, Chain A"/>
    <property type="match status" value="1"/>
</dbReference>
<keyword evidence="5" id="KW-0735">Signal-anchor</keyword>
<dbReference type="GO" id="GO:0006493">
    <property type="term" value="P:protein O-linked glycosylation"/>
    <property type="evidence" value="ECO:0007669"/>
    <property type="project" value="TreeGrafter"/>
</dbReference>
<dbReference type="GO" id="GO:0000139">
    <property type="term" value="C:Golgi membrane"/>
    <property type="evidence" value="ECO:0007669"/>
    <property type="project" value="UniProtKB-SubCell"/>
</dbReference>
<organism evidence="13 14">
    <name type="scientific">Drosophila willistoni</name>
    <name type="common">Fruit fly</name>
    <dbReference type="NCBI Taxonomy" id="7260"/>
    <lineage>
        <taxon>Eukaryota</taxon>
        <taxon>Metazoa</taxon>
        <taxon>Ecdysozoa</taxon>
        <taxon>Arthropoda</taxon>
        <taxon>Hexapoda</taxon>
        <taxon>Insecta</taxon>
        <taxon>Pterygota</taxon>
        <taxon>Neoptera</taxon>
        <taxon>Endopterygota</taxon>
        <taxon>Diptera</taxon>
        <taxon>Brachycera</taxon>
        <taxon>Muscomorpha</taxon>
        <taxon>Ephydroidea</taxon>
        <taxon>Drosophilidae</taxon>
        <taxon>Drosophila</taxon>
        <taxon>Sophophora</taxon>
    </lineage>
</organism>
<evidence type="ECO:0000313" key="13">
    <source>
        <dbReference type="EMBL" id="EDW81505.2"/>
    </source>
</evidence>
<keyword evidence="9 10" id="KW-1015">Disulfide bond</keyword>
<evidence type="ECO:0000256" key="2">
    <source>
        <dbReference type="ARBA" id="ARBA00005680"/>
    </source>
</evidence>
<evidence type="ECO:0000313" key="14">
    <source>
        <dbReference type="Proteomes" id="UP000007798"/>
    </source>
</evidence>
<proteinExistence type="inferred from homology"/>
<keyword evidence="10" id="KW-0464">Manganese</keyword>
<comment type="subcellular location">
    <subcellularLocation>
        <location evidence="1 10">Golgi apparatus membrane</location>
        <topology evidence="1 10">Single-pass type II membrane protein</topology>
    </subcellularLocation>
</comment>
<keyword evidence="14" id="KW-1185">Reference proteome</keyword>
<protein>
    <recommendedName>
        <fullName evidence="10">Polypeptide N-acetylgalactosaminyltransferase</fullName>
        <ecNumber evidence="10">2.4.1.-</ecNumber>
    </recommendedName>
    <alternativeName>
        <fullName evidence="10">Protein-UDP acetylgalactosaminyltransferase</fullName>
    </alternativeName>
</protein>
<comment type="similarity">
    <text evidence="2 10">Belongs to the glycosyltransferase 2 family. GalNAc-T subfamily.</text>
</comment>
<keyword evidence="7 10" id="KW-0333">Golgi apparatus</keyword>
<comment type="cofactor">
    <cofactor evidence="10">
        <name>Mn(2+)</name>
        <dbReference type="ChEBI" id="CHEBI:29035"/>
    </cofactor>
</comment>
<dbReference type="SUPFAM" id="SSF53448">
    <property type="entry name" value="Nucleotide-diphospho-sugar transferases"/>
    <property type="match status" value="1"/>
</dbReference>
<dbReference type="GO" id="GO:0004653">
    <property type="term" value="F:polypeptide N-acetylgalactosaminyltransferase activity"/>
    <property type="evidence" value="ECO:0007669"/>
    <property type="project" value="TreeGrafter"/>
</dbReference>
<gene>
    <name evidence="13" type="primary">Dwil\GK10985</name>
    <name evidence="13" type="ORF">Dwil_GK10985</name>
</gene>
<dbReference type="OrthoDB" id="429263at2759"/>
<feature type="domain" description="Ricin B lectin" evidence="12">
    <location>
        <begin position="402"/>
        <end position="484"/>
    </location>
</feature>
<dbReference type="STRING" id="7260.B4N8Q4"/>
<dbReference type="EMBL" id="CH964232">
    <property type="protein sequence ID" value="EDW81505.2"/>
    <property type="molecule type" value="Genomic_DNA"/>
</dbReference>
<dbReference type="EC" id="2.4.1.-" evidence="10"/>
<dbReference type="InterPro" id="IPR029044">
    <property type="entry name" value="Nucleotide-diphossugar_trans"/>
</dbReference>
<dbReference type="eggNOG" id="KOG3738">
    <property type="taxonomic scope" value="Eukaryota"/>
</dbReference>
<dbReference type="PANTHER" id="PTHR11675">
    <property type="entry name" value="N-ACETYLGALACTOSAMINYLTRANSFERASE"/>
    <property type="match status" value="1"/>
</dbReference>
<evidence type="ECO:0000256" key="8">
    <source>
        <dbReference type="ARBA" id="ARBA00023136"/>
    </source>
</evidence>
<dbReference type="InterPro" id="IPR035992">
    <property type="entry name" value="Ricin_B-like_lectins"/>
</dbReference>
<keyword evidence="3" id="KW-0812">Transmembrane</keyword>
<dbReference type="InterPro" id="IPR001173">
    <property type="entry name" value="Glyco_trans_2-like"/>
</dbReference>
<accession>B4N8Q4</accession>
<feature type="domain" description="Glycosyltransferase 2-like" evidence="11">
    <location>
        <begin position="58"/>
        <end position="245"/>
    </location>
</feature>
<dbReference type="AlphaFoldDB" id="B4N8Q4"/>
<dbReference type="InterPro" id="IPR045885">
    <property type="entry name" value="GalNAc-T"/>
</dbReference>
<evidence type="ECO:0000256" key="1">
    <source>
        <dbReference type="ARBA" id="ARBA00004323"/>
    </source>
</evidence>
<keyword evidence="10" id="KW-0328">Glycosyltransferase</keyword>
<dbReference type="FunCoup" id="B4N8Q4">
    <property type="interactions" value="36"/>
</dbReference>
<dbReference type="UniPathway" id="UPA00378"/>
<dbReference type="Pfam" id="PF00652">
    <property type="entry name" value="Ricin_B_lectin"/>
    <property type="match status" value="1"/>
</dbReference>
<evidence type="ECO:0000256" key="6">
    <source>
        <dbReference type="ARBA" id="ARBA00022989"/>
    </source>
</evidence>
<evidence type="ECO:0000256" key="7">
    <source>
        <dbReference type="ARBA" id="ARBA00023034"/>
    </source>
</evidence>
<evidence type="ECO:0000256" key="4">
    <source>
        <dbReference type="ARBA" id="ARBA00022734"/>
    </source>
</evidence>
<evidence type="ECO:0000256" key="3">
    <source>
        <dbReference type="ARBA" id="ARBA00022692"/>
    </source>
</evidence>
<keyword evidence="4 10" id="KW-0430">Lectin</keyword>
<dbReference type="HOGENOM" id="CLU_013477_0_2_1"/>